<feature type="transmembrane region" description="Helical" evidence="15">
    <location>
        <begin position="48"/>
        <end position="67"/>
    </location>
</feature>
<comment type="function">
    <text evidence="15">Core subunit of the mitochondrial membrane respiratory chain NADH dehydrogenase (Complex I) which catalyzes electron transfer from NADH through the respiratory chain, using ubiquinone as an electron acceptor. Essential for the catalytic activity and assembly of complex I.</text>
</comment>
<evidence type="ECO:0000256" key="9">
    <source>
        <dbReference type="ARBA" id="ARBA00022982"/>
    </source>
</evidence>
<keyword evidence="9 15" id="KW-0249">Electron transport</keyword>
<evidence type="ECO:0000256" key="11">
    <source>
        <dbReference type="ARBA" id="ARBA00023027"/>
    </source>
</evidence>
<keyword evidence="13 15" id="KW-0472">Membrane</keyword>
<dbReference type="PANTHER" id="PTHR11435">
    <property type="entry name" value="NADH UBIQUINONE OXIDOREDUCTASE SUBUNIT ND6"/>
    <property type="match status" value="1"/>
</dbReference>
<evidence type="ECO:0000256" key="3">
    <source>
        <dbReference type="ARBA" id="ARBA00012944"/>
    </source>
</evidence>
<geneLocation type="mitochondrion" evidence="16"/>
<dbReference type="GO" id="GO:0008137">
    <property type="term" value="F:NADH dehydrogenase (ubiquinone) activity"/>
    <property type="evidence" value="ECO:0007669"/>
    <property type="project" value="UniProtKB-UniRule"/>
</dbReference>
<dbReference type="InterPro" id="IPR001457">
    <property type="entry name" value="NADH_UbQ/plastoQ_OxRdtase_su6"/>
</dbReference>
<keyword evidence="8 15" id="KW-1278">Translocase</keyword>
<proteinExistence type="inferred from homology"/>
<evidence type="ECO:0000313" key="16">
    <source>
        <dbReference type="EMBL" id="APT42095.1"/>
    </source>
</evidence>
<name>A0A1L6Z739_9ECHN</name>
<evidence type="ECO:0000256" key="4">
    <source>
        <dbReference type="ARBA" id="ARBA00021095"/>
    </source>
</evidence>
<keyword evidence="11 15" id="KW-0520">NAD</keyword>
<evidence type="ECO:0000256" key="15">
    <source>
        <dbReference type="RuleBase" id="RU004430"/>
    </source>
</evidence>
<dbReference type="PANTHER" id="PTHR11435:SF1">
    <property type="entry name" value="NADH-UBIQUINONE OXIDOREDUCTASE CHAIN 6"/>
    <property type="match status" value="1"/>
</dbReference>
<organism evidence="16">
    <name type="scientific">Salmacis bicolor rarispina</name>
    <dbReference type="NCBI Taxonomy" id="1932358"/>
    <lineage>
        <taxon>Eukaryota</taxon>
        <taxon>Metazoa</taxon>
        <taxon>Echinodermata</taxon>
        <taxon>Eleutherozoa</taxon>
        <taxon>Echinozoa</taxon>
        <taxon>Echinoidea</taxon>
        <taxon>Euechinoidea</taxon>
        <taxon>Echinacea</taxon>
        <taxon>Temnopleuroida</taxon>
        <taxon>Temnopleuridae</taxon>
        <taxon>Salmacis</taxon>
    </lineage>
</organism>
<keyword evidence="15" id="KW-0830">Ubiquinone</keyword>
<dbReference type="Pfam" id="PF00499">
    <property type="entry name" value="Oxidored_q3"/>
    <property type="match status" value="1"/>
</dbReference>
<dbReference type="AlphaFoldDB" id="A0A1L6Z739"/>
<keyword evidence="5 15" id="KW-0813">Transport</keyword>
<evidence type="ECO:0000256" key="10">
    <source>
        <dbReference type="ARBA" id="ARBA00022989"/>
    </source>
</evidence>
<evidence type="ECO:0000256" key="14">
    <source>
        <dbReference type="ARBA" id="ARBA00049551"/>
    </source>
</evidence>
<evidence type="ECO:0000256" key="7">
    <source>
        <dbReference type="ARBA" id="ARBA00022692"/>
    </source>
</evidence>
<protein>
    <recommendedName>
        <fullName evidence="4 15">NADH-ubiquinone oxidoreductase chain 6</fullName>
        <ecNumber evidence="3 15">7.1.1.2</ecNumber>
    </recommendedName>
</protein>
<keyword evidence="7 15" id="KW-0812">Transmembrane</keyword>
<gene>
    <name evidence="16" type="primary">ND6</name>
</gene>
<reference evidence="16" key="1">
    <citation type="submission" date="2015-12" db="EMBL/GenBank/DDBJ databases">
        <title>The complete mitochondrial genome of Salmacis bicolor.</title>
        <authorList>
            <person name="Wu G."/>
            <person name="Fu W."/>
            <person name="Zeng X."/>
        </authorList>
    </citation>
    <scope>NUCLEOTIDE SEQUENCE</scope>
</reference>
<keyword evidence="6 15" id="KW-0679">Respiratory chain</keyword>
<keyword evidence="10 15" id="KW-1133">Transmembrane helix</keyword>
<evidence type="ECO:0000256" key="1">
    <source>
        <dbReference type="ARBA" id="ARBA00004225"/>
    </source>
</evidence>
<dbReference type="EC" id="7.1.1.2" evidence="3 15"/>
<keyword evidence="12 15" id="KW-0496">Mitochondrion</keyword>
<comment type="subcellular location">
    <subcellularLocation>
        <location evidence="1 15">Mitochondrion membrane</location>
        <topology evidence="1 15">Multi-pass membrane protein</topology>
    </subcellularLocation>
</comment>
<comment type="catalytic activity">
    <reaction evidence="14 15">
        <text>a ubiquinone + NADH + 5 H(+)(in) = a ubiquinol + NAD(+) + 4 H(+)(out)</text>
        <dbReference type="Rhea" id="RHEA:29091"/>
        <dbReference type="Rhea" id="RHEA-COMP:9565"/>
        <dbReference type="Rhea" id="RHEA-COMP:9566"/>
        <dbReference type="ChEBI" id="CHEBI:15378"/>
        <dbReference type="ChEBI" id="CHEBI:16389"/>
        <dbReference type="ChEBI" id="CHEBI:17976"/>
        <dbReference type="ChEBI" id="CHEBI:57540"/>
        <dbReference type="ChEBI" id="CHEBI:57945"/>
        <dbReference type="EC" id="7.1.1.2"/>
    </reaction>
</comment>
<feature type="transmembrane region" description="Helical" evidence="15">
    <location>
        <begin position="79"/>
        <end position="98"/>
    </location>
</feature>
<accession>A0A1L6Z739</accession>
<dbReference type="InterPro" id="IPR042106">
    <property type="entry name" value="Nuo/plastoQ_OxRdtase_6_NuoJ"/>
</dbReference>
<dbReference type="EMBL" id="KU302104">
    <property type="protein sequence ID" value="APT42095.1"/>
    <property type="molecule type" value="Genomic_DNA"/>
</dbReference>
<sequence>MVVYLTFVMMLFGSTLVFYSFSPYFSALGLVIVSVSGCISLSLMGSPFISLILLLVYMGGMLVVFAYSSAISAERFPVVNNLGEVAGLSFLLSSWAFVSFDNFQEFSNYFYSFVSGESLLGSSTFYNSGGVLVVLGVFVLLVALVGALIISRGVENSIIRAI</sequence>
<feature type="transmembrane region" description="Helical" evidence="15">
    <location>
        <begin position="125"/>
        <end position="150"/>
    </location>
</feature>
<evidence type="ECO:0000256" key="6">
    <source>
        <dbReference type="ARBA" id="ARBA00022660"/>
    </source>
</evidence>
<feature type="transmembrane region" description="Helical" evidence="15">
    <location>
        <begin position="21"/>
        <end position="42"/>
    </location>
</feature>
<evidence type="ECO:0000256" key="2">
    <source>
        <dbReference type="ARBA" id="ARBA00005698"/>
    </source>
</evidence>
<evidence type="ECO:0000256" key="13">
    <source>
        <dbReference type="ARBA" id="ARBA00023136"/>
    </source>
</evidence>
<dbReference type="Gene3D" id="1.20.120.1200">
    <property type="entry name" value="NADH-ubiquinone/plastoquinone oxidoreductase chain 6, subunit NuoJ"/>
    <property type="match status" value="1"/>
</dbReference>
<dbReference type="GO" id="GO:0031966">
    <property type="term" value="C:mitochondrial membrane"/>
    <property type="evidence" value="ECO:0007669"/>
    <property type="project" value="UniProtKB-SubCell"/>
</dbReference>
<comment type="similarity">
    <text evidence="2 15">Belongs to the complex I subunit 6 family.</text>
</comment>
<evidence type="ECO:0000256" key="5">
    <source>
        <dbReference type="ARBA" id="ARBA00022448"/>
    </source>
</evidence>
<evidence type="ECO:0000256" key="12">
    <source>
        <dbReference type="ARBA" id="ARBA00023128"/>
    </source>
</evidence>
<dbReference type="InterPro" id="IPR050269">
    <property type="entry name" value="ComplexI_Subunit6"/>
</dbReference>
<evidence type="ECO:0000256" key="8">
    <source>
        <dbReference type="ARBA" id="ARBA00022967"/>
    </source>
</evidence>